<sequence>MAPIRKPGYFGKKSNRSRSLPPPGGVPRQCRGESPAHALPSVRFRGKCLTKRNHGREDAFEKVVFLSGNALFSPPCVSARPAAFKSFRSMLLCESFLFFQPLGRRGSPAARVPRRKVGDEWMSLEGNIGDQCRRLLNTLTIERVEPHNADVIMRTSEHRLYVGFRLHGIAFLLCTKTCSDICSALWSHTKCSVWLNCSETTPK</sequence>
<proteinExistence type="predicted"/>
<keyword evidence="3" id="KW-1185">Reference proteome</keyword>
<feature type="region of interest" description="Disordered" evidence="1">
    <location>
        <begin position="1"/>
        <end position="34"/>
    </location>
</feature>
<evidence type="ECO:0000313" key="2">
    <source>
        <dbReference type="EMBL" id="TWU34125.1"/>
    </source>
</evidence>
<accession>A0A5C6DD02</accession>
<evidence type="ECO:0000313" key="3">
    <source>
        <dbReference type="Proteomes" id="UP000315471"/>
    </source>
</evidence>
<name>A0A5C6DD02_9BACT</name>
<protein>
    <submittedName>
        <fullName evidence="2">Uncharacterized protein</fullName>
    </submittedName>
</protein>
<dbReference type="EMBL" id="SJPY01000012">
    <property type="protein sequence ID" value="TWU34125.1"/>
    <property type="molecule type" value="Genomic_DNA"/>
</dbReference>
<dbReference type="Proteomes" id="UP000315471">
    <property type="component" value="Unassembled WGS sequence"/>
</dbReference>
<evidence type="ECO:0000256" key="1">
    <source>
        <dbReference type="SAM" id="MobiDB-lite"/>
    </source>
</evidence>
<reference evidence="2 3" key="1">
    <citation type="submission" date="2019-02" db="EMBL/GenBank/DDBJ databases">
        <title>Deep-cultivation of Planctomycetes and their phenomic and genomic characterization uncovers novel biology.</title>
        <authorList>
            <person name="Wiegand S."/>
            <person name="Jogler M."/>
            <person name="Boedeker C."/>
            <person name="Pinto D."/>
            <person name="Vollmers J."/>
            <person name="Rivas-Marin E."/>
            <person name="Kohn T."/>
            <person name="Peeters S.H."/>
            <person name="Heuer A."/>
            <person name="Rast P."/>
            <person name="Oberbeckmann S."/>
            <person name="Bunk B."/>
            <person name="Jeske O."/>
            <person name="Meyerdierks A."/>
            <person name="Storesund J.E."/>
            <person name="Kallscheuer N."/>
            <person name="Luecker S."/>
            <person name="Lage O.M."/>
            <person name="Pohl T."/>
            <person name="Merkel B.J."/>
            <person name="Hornburger P."/>
            <person name="Mueller R.-W."/>
            <person name="Bruemmer F."/>
            <person name="Labrenz M."/>
            <person name="Spormann A.M."/>
            <person name="Op Den Camp H."/>
            <person name="Overmann J."/>
            <person name="Amann R."/>
            <person name="Jetten M.S.M."/>
            <person name="Mascher T."/>
            <person name="Medema M.H."/>
            <person name="Devos D.P."/>
            <person name="Kaster A.-K."/>
            <person name="Ovreas L."/>
            <person name="Rohde M."/>
            <person name="Galperin M.Y."/>
            <person name="Jogler C."/>
        </authorList>
    </citation>
    <scope>NUCLEOTIDE SEQUENCE [LARGE SCALE GENOMIC DNA]</scope>
    <source>
        <strain evidence="2 3">Q31b</strain>
    </source>
</reference>
<comment type="caution">
    <text evidence="2">The sequence shown here is derived from an EMBL/GenBank/DDBJ whole genome shotgun (WGS) entry which is preliminary data.</text>
</comment>
<organism evidence="2 3">
    <name type="scientific">Novipirellula aureliae</name>
    <dbReference type="NCBI Taxonomy" id="2527966"/>
    <lineage>
        <taxon>Bacteria</taxon>
        <taxon>Pseudomonadati</taxon>
        <taxon>Planctomycetota</taxon>
        <taxon>Planctomycetia</taxon>
        <taxon>Pirellulales</taxon>
        <taxon>Pirellulaceae</taxon>
        <taxon>Novipirellula</taxon>
    </lineage>
</organism>
<dbReference type="AlphaFoldDB" id="A0A5C6DD02"/>
<gene>
    <name evidence="2" type="ORF">Q31b_55960</name>
</gene>